<dbReference type="NCBIfam" id="TIGR02436">
    <property type="entry name" value="four helix bundle protein"/>
    <property type="match status" value="1"/>
</dbReference>
<name>A0A1G1XQ18_9BACT</name>
<protein>
    <submittedName>
        <fullName evidence="1">Four helix bundle protein</fullName>
    </submittedName>
</protein>
<dbReference type="PANTHER" id="PTHR38471:SF2">
    <property type="entry name" value="FOUR HELIX BUNDLE PROTEIN"/>
    <property type="match status" value="1"/>
</dbReference>
<evidence type="ECO:0000313" key="1">
    <source>
        <dbReference type="EMBL" id="OGY42072.1"/>
    </source>
</evidence>
<dbReference type="SUPFAM" id="SSF158446">
    <property type="entry name" value="IVS-encoded protein-like"/>
    <property type="match status" value="1"/>
</dbReference>
<dbReference type="Gene3D" id="1.20.1440.60">
    <property type="entry name" value="23S rRNA-intervening sequence"/>
    <property type="match status" value="1"/>
</dbReference>
<dbReference type="CDD" id="cd16377">
    <property type="entry name" value="23S_rRNA_IVP_like"/>
    <property type="match status" value="1"/>
</dbReference>
<dbReference type="Proteomes" id="UP000176498">
    <property type="component" value="Unassembled WGS sequence"/>
</dbReference>
<proteinExistence type="predicted"/>
<dbReference type="AlphaFoldDB" id="A0A1G1XQ18"/>
<dbReference type="Pfam" id="PF05635">
    <property type="entry name" value="23S_rRNA_IVP"/>
    <property type="match status" value="1"/>
</dbReference>
<accession>A0A1G1XQ18</accession>
<organism evidence="1 2">
    <name type="scientific">Candidatus Buchananbacteria bacterium RBG_13_36_9</name>
    <dbReference type="NCBI Taxonomy" id="1797530"/>
    <lineage>
        <taxon>Bacteria</taxon>
        <taxon>Candidatus Buchananiibacteriota</taxon>
    </lineage>
</organism>
<dbReference type="InterPro" id="IPR012657">
    <property type="entry name" value="23S_rRNA-intervening_sequence"/>
</dbReference>
<dbReference type="InterPro" id="IPR036583">
    <property type="entry name" value="23S_rRNA_IVS_sf"/>
</dbReference>
<evidence type="ECO:0000313" key="2">
    <source>
        <dbReference type="Proteomes" id="UP000176498"/>
    </source>
</evidence>
<dbReference type="EMBL" id="MHHZ01000009">
    <property type="protein sequence ID" value="OGY42072.1"/>
    <property type="molecule type" value="Genomic_DNA"/>
</dbReference>
<comment type="caution">
    <text evidence="1">The sequence shown here is derived from an EMBL/GenBank/DDBJ whole genome shotgun (WGS) entry which is preliminary data.</text>
</comment>
<dbReference type="PANTHER" id="PTHR38471">
    <property type="entry name" value="FOUR HELIX BUNDLE PROTEIN"/>
    <property type="match status" value="1"/>
</dbReference>
<sequence>MEKIEKIEDLRVWQKAHELAILTYKITANFPDNEKYGLVSQMRRCCVSVPSNIAEAFRRRGKDKFVFYSYADASLEELRYQFLLSHELKYLNNEDYNTAKRLASETGGMLNRWVKSLKK</sequence>
<gene>
    <name evidence="1" type="ORF">A2Y82_02285</name>
</gene>
<reference evidence="1 2" key="1">
    <citation type="journal article" date="2016" name="Nat. Commun.">
        <title>Thousands of microbial genomes shed light on interconnected biogeochemical processes in an aquifer system.</title>
        <authorList>
            <person name="Anantharaman K."/>
            <person name="Brown C.T."/>
            <person name="Hug L.A."/>
            <person name="Sharon I."/>
            <person name="Castelle C.J."/>
            <person name="Probst A.J."/>
            <person name="Thomas B.C."/>
            <person name="Singh A."/>
            <person name="Wilkins M.J."/>
            <person name="Karaoz U."/>
            <person name="Brodie E.L."/>
            <person name="Williams K.H."/>
            <person name="Hubbard S.S."/>
            <person name="Banfield J.F."/>
        </authorList>
    </citation>
    <scope>NUCLEOTIDE SEQUENCE [LARGE SCALE GENOMIC DNA]</scope>
</reference>